<protein>
    <submittedName>
        <fullName evidence="2">WGS project CAEQ00000000 data, annotated contig 350</fullName>
    </submittedName>
</protein>
<sequence>MPLARVLAHHPVLGKALLDGWCVAVGFSRFPSGSAAAVEVLRALSKSQGTEDGALLVLESVGDRSAPELREDVEKNDVTVFYPSTGQPGVRERNWSMFPAVQSCRRSFSASPPRPGSPTRALAGFLCSKSVHFGGHEYKTRESDGRYGKRAAWKPRTKEPSRLGR</sequence>
<name>F9WF48_TRYCI</name>
<dbReference type="AlphaFoldDB" id="F9WF48"/>
<dbReference type="EMBL" id="CAEQ01002104">
    <property type="protein sequence ID" value="CCD15916.1"/>
    <property type="molecule type" value="Genomic_DNA"/>
</dbReference>
<feature type="region of interest" description="Disordered" evidence="1">
    <location>
        <begin position="138"/>
        <end position="165"/>
    </location>
</feature>
<keyword evidence="3" id="KW-1185">Reference proteome</keyword>
<evidence type="ECO:0000256" key="1">
    <source>
        <dbReference type="SAM" id="MobiDB-lite"/>
    </source>
</evidence>
<gene>
    <name evidence="2" type="ORF">TCIL3000_0_09080</name>
</gene>
<dbReference type="Proteomes" id="UP000000702">
    <property type="component" value="Unassembled WGS sequence"/>
</dbReference>
<comment type="caution">
    <text evidence="2">The sequence shown here is derived from an EMBL/GenBank/DDBJ whole genome shotgun (WGS) entry which is preliminary data.</text>
</comment>
<accession>F9WF48</accession>
<evidence type="ECO:0000313" key="3">
    <source>
        <dbReference type="Proteomes" id="UP000000702"/>
    </source>
</evidence>
<evidence type="ECO:0000313" key="2">
    <source>
        <dbReference type="EMBL" id="CCD15916.1"/>
    </source>
</evidence>
<reference evidence="2 3" key="2">
    <citation type="journal article" date="2012" name="Proc. Natl. Acad. Sci. U.S.A.">
        <title>Antigenic diversity is generated by distinct evolutionary mechanisms in African trypanosome species.</title>
        <authorList>
            <person name="Jackson A.P."/>
            <person name="Berry A."/>
            <person name="Aslett M."/>
            <person name="Allison H.C."/>
            <person name="Burton P."/>
            <person name="Vavrova-Anderson J."/>
            <person name="Brown R."/>
            <person name="Browne H."/>
            <person name="Corton N."/>
            <person name="Hauser H."/>
            <person name="Gamble J."/>
            <person name="Gilderthorp R."/>
            <person name="Marcello L."/>
            <person name="McQuillan J."/>
            <person name="Otto T.D."/>
            <person name="Quail M.A."/>
            <person name="Sanders M.J."/>
            <person name="van Tonder A."/>
            <person name="Ginger M.L."/>
            <person name="Field M.C."/>
            <person name="Barry J.D."/>
            <person name="Hertz-Fowler C."/>
            <person name="Berriman M."/>
        </authorList>
    </citation>
    <scope>NUCLEOTIDE SEQUENCE [LARGE SCALE GENOMIC DNA]</scope>
    <source>
        <strain evidence="2 3">IL3000</strain>
    </source>
</reference>
<organism evidence="2 3">
    <name type="scientific">Trypanosoma congolense (strain IL3000)</name>
    <dbReference type="NCBI Taxonomy" id="1068625"/>
    <lineage>
        <taxon>Eukaryota</taxon>
        <taxon>Discoba</taxon>
        <taxon>Euglenozoa</taxon>
        <taxon>Kinetoplastea</taxon>
        <taxon>Metakinetoplastina</taxon>
        <taxon>Trypanosomatida</taxon>
        <taxon>Trypanosomatidae</taxon>
        <taxon>Trypanosoma</taxon>
        <taxon>Nannomonas</taxon>
    </lineage>
</organism>
<proteinExistence type="predicted"/>
<dbReference type="VEuPathDB" id="TriTrypDB:TcIL3000_0_09080"/>
<feature type="compositionally biased region" description="Basic and acidic residues" evidence="1">
    <location>
        <begin position="138"/>
        <end position="147"/>
    </location>
</feature>
<feature type="compositionally biased region" description="Basic and acidic residues" evidence="1">
    <location>
        <begin position="156"/>
        <end position="165"/>
    </location>
</feature>
<reference evidence="3" key="1">
    <citation type="submission" date="2011-07" db="EMBL/GenBank/DDBJ databases">
        <title>Divergent evolution of antigenic variation in African trypanosomes.</title>
        <authorList>
            <person name="Jackson A.P."/>
            <person name="Berry A."/>
            <person name="Allison H.C."/>
            <person name="Burton P."/>
            <person name="Anderson J."/>
            <person name="Aslett M."/>
            <person name="Brown R."/>
            <person name="Corton N."/>
            <person name="Harris D."/>
            <person name="Hauser H."/>
            <person name="Gamble J."/>
            <person name="Gilderthorp R."/>
            <person name="McQuillan J."/>
            <person name="Quail M.A."/>
            <person name="Sanders M."/>
            <person name="Van Tonder A."/>
            <person name="Ginger M.L."/>
            <person name="Donelson J.E."/>
            <person name="Field M.C."/>
            <person name="Barry J.D."/>
            <person name="Berriman M."/>
            <person name="Hertz-Fowler C."/>
        </authorList>
    </citation>
    <scope>NUCLEOTIDE SEQUENCE [LARGE SCALE GENOMIC DNA]</scope>
    <source>
        <strain evidence="3">IL3000</strain>
    </source>
</reference>